<protein>
    <recommendedName>
        <fullName evidence="6">FYVE-type domain-containing protein</fullName>
    </recommendedName>
</protein>
<feature type="coiled-coil region" evidence="5">
    <location>
        <begin position="125"/>
        <end position="352"/>
    </location>
</feature>
<dbReference type="InterPro" id="IPR011011">
    <property type="entry name" value="Znf_FYVE_PHD"/>
</dbReference>
<dbReference type="Pfam" id="PF01363">
    <property type="entry name" value="FYVE"/>
    <property type="match status" value="1"/>
</dbReference>
<keyword evidence="2 4" id="KW-0863">Zinc-finger</keyword>
<dbReference type="CDD" id="cd00065">
    <property type="entry name" value="FYVE_like_SF"/>
    <property type="match status" value="1"/>
</dbReference>
<evidence type="ECO:0000256" key="4">
    <source>
        <dbReference type="PROSITE-ProRule" id="PRU00091"/>
    </source>
</evidence>
<reference evidence="7 8" key="1">
    <citation type="submission" date="2016-11" db="EMBL/GenBank/DDBJ databases">
        <title>The macronuclear genome of Stentor coeruleus: a giant cell with tiny introns.</title>
        <authorList>
            <person name="Slabodnick M."/>
            <person name="Ruby J.G."/>
            <person name="Reiff S.B."/>
            <person name="Swart E.C."/>
            <person name="Gosai S."/>
            <person name="Prabakaran S."/>
            <person name="Witkowska E."/>
            <person name="Larue G.E."/>
            <person name="Fisher S."/>
            <person name="Freeman R.M."/>
            <person name="Gunawardena J."/>
            <person name="Chu W."/>
            <person name="Stover N.A."/>
            <person name="Gregory B.D."/>
            <person name="Nowacki M."/>
            <person name="Derisi J."/>
            <person name="Roy S.W."/>
            <person name="Marshall W.F."/>
            <person name="Sood P."/>
        </authorList>
    </citation>
    <scope>NUCLEOTIDE SEQUENCE [LARGE SCALE GENOMIC DNA]</scope>
    <source>
        <strain evidence="7">WM001</strain>
    </source>
</reference>
<organism evidence="7 8">
    <name type="scientific">Stentor coeruleus</name>
    <dbReference type="NCBI Taxonomy" id="5963"/>
    <lineage>
        <taxon>Eukaryota</taxon>
        <taxon>Sar</taxon>
        <taxon>Alveolata</taxon>
        <taxon>Ciliophora</taxon>
        <taxon>Postciliodesmatophora</taxon>
        <taxon>Heterotrichea</taxon>
        <taxon>Heterotrichida</taxon>
        <taxon>Stentoridae</taxon>
        <taxon>Stentor</taxon>
    </lineage>
</organism>
<evidence type="ECO:0000259" key="6">
    <source>
        <dbReference type="PROSITE" id="PS50178"/>
    </source>
</evidence>
<dbReference type="OrthoDB" id="324831at2759"/>
<dbReference type="SUPFAM" id="SSF57903">
    <property type="entry name" value="FYVE/PHD zinc finger"/>
    <property type="match status" value="1"/>
</dbReference>
<evidence type="ECO:0000256" key="5">
    <source>
        <dbReference type="SAM" id="Coils"/>
    </source>
</evidence>
<evidence type="ECO:0000256" key="2">
    <source>
        <dbReference type="ARBA" id="ARBA00022771"/>
    </source>
</evidence>
<proteinExistence type="predicted"/>
<keyword evidence="5" id="KW-0175">Coiled coil</keyword>
<gene>
    <name evidence="7" type="ORF">SteCoe_32707</name>
</gene>
<keyword evidence="3" id="KW-0862">Zinc</keyword>
<evidence type="ECO:0000256" key="1">
    <source>
        <dbReference type="ARBA" id="ARBA00022723"/>
    </source>
</evidence>
<dbReference type="GO" id="GO:0008270">
    <property type="term" value="F:zinc ion binding"/>
    <property type="evidence" value="ECO:0007669"/>
    <property type="project" value="UniProtKB-KW"/>
</dbReference>
<evidence type="ECO:0000256" key="3">
    <source>
        <dbReference type="ARBA" id="ARBA00022833"/>
    </source>
</evidence>
<evidence type="ECO:0000313" key="8">
    <source>
        <dbReference type="Proteomes" id="UP000187209"/>
    </source>
</evidence>
<dbReference type="EMBL" id="MPUH01001185">
    <property type="protein sequence ID" value="OMJ69547.1"/>
    <property type="molecule type" value="Genomic_DNA"/>
</dbReference>
<keyword evidence="8" id="KW-1185">Reference proteome</keyword>
<dbReference type="Proteomes" id="UP000187209">
    <property type="component" value="Unassembled WGS sequence"/>
</dbReference>
<keyword evidence="1" id="KW-0479">Metal-binding</keyword>
<dbReference type="AlphaFoldDB" id="A0A1R2AYH8"/>
<comment type="caution">
    <text evidence="7">The sequence shown here is derived from an EMBL/GenBank/DDBJ whole genome shotgun (WGS) entry which is preliminary data.</text>
</comment>
<accession>A0A1R2AYH8</accession>
<dbReference type="PROSITE" id="PS50178">
    <property type="entry name" value="ZF_FYVE"/>
    <property type="match status" value="1"/>
</dbReference>
<sequence length="383" mass="44476">MDSDYSDTESVNSTISESMQTTDLFEYIDLGKDKIAYKKDKNCIICQAKFGKVGIVHARKHYCKFCYRGVCAKCSPQVAVHPVERKKLRVCNNCCQKAVINKYTEQFRMDIDHVKLQQDSVNEEIQKILSERAKIKEDTENLENLIESEQAKELTYIQLKKSNHELEKKLESKKVQNEKLMKEHKLKKTELDSQDKNYQKLVAVIENLKETIKSCKEECVKLNNELAEKQDEKISIKKQIEERIAKISENQKSKEDFNKIEKVKAELNGLQIQVEKEMTEKNGMIKEISELRDENDALSFKLKVAKEKVVNEDDKLVAGTSHEYSAEEEEKFNDLKNRRKDNQAKLENLKIELKKTEPKAIDPLDYEMTAADKPRPCARCIIS</sequence>
<evidence type="ECO:0000313" key="7">
    <source>
        <dbReference type="EMBL" id="OMJ69547.1"/>
    </source>
</evidence>
<dbReference type="InterPro" id="IPR013083">
    <property type="entry name" value="Znf_RING/FYVE/PHD"/>
</dbReference>
<name>A0A1R2AYH8_9CILI</name>
<feature type="domain" description="FYVE-type" evidence="6">
    <location>
        <begin position="37"/>
        <end position="94"/>
    </location>
</feature>
<dbReference type="InterPro" id="IPR017455">
    <property type="entry name" value="Znf_FYVE-rel"/>
</dbReference>
<dbReference type="InterPro" id="IPR000306">
    <property type="entry name" value="Znf_FYVE"/>
</dbReference>
<dbReference type="Gene3D" id="3.30.40.10">
    <property type="entry name" value="Zinc/RING finger domain, C3HC4 (zinc finger)"/>
    <property type="match status" value="1"/>
</dbReference>